<dbReference type="AlphaFoldDB" id="Q0AQH6"/>
<sequence precursor="true">MKTSRLAGMFAAAVIAGTFSLTASVAVGAQGLVTSSGFSCELDAAIAAGTATQAQFAEAVARLPRDPRNPDVVLLDNGVRASAREILAIAAAGNGVPAGNVASAPDRANPANFVAHLQFSNNQRAMSHSDFMYAVFSGVSTGLFGTVDLCAPPPVPQNIVTQAMLGPVIQPSQPPVIQSPTTNNPAAFSAAATRQPMRRYACELVGAVSSGTATQAQFAQAVARLPRDPSNPDIVLLDDGVRARASQILAIAAAGNGIAAAPVTSEPDRTNPDNYISHLLYRSGGTAIAHSTFIASVFSGLTPSGGGPADLCSPAPTPASQNIVTDVLLGPVVQSPVSGGVAPVAAPGNLNMPAGNATPTVAMTCPLDEAIQLGTATPAQFAEAVARLPRDPNNPSIVLLANGARAQLGAINALVAGGSGLPASPLSTPPDRSDPNNLMAYLVHDNGGNALTHQALVTAIFRGVATSLGGSVDLCAPAPAPRQVNVSIGSPAPAPVLPVTPVLQQPQTLSIQSPTTGNPVAIAGSGVQMTHQGVSINLACELEDAIQLGTATQAQFVEAVARLPRDPSNPDIVLLADGVRARASQILSIAAAGNGIPAGNVTGTPDRTNPDNYIAYLQSFSSNGMPHSSFIGEVFSGLTTSHNGPVNLCSSAPTPASPTLPVLQPPQPLSVQSPTPNNPAAVAGSGANMTNFGVFLDSNCALDNALGAGTATQAQLIEGVARLPRDPNNPDIVLLDNGVRARASQILSIAAAGNGIPAGNVTGMPDRTNPDNYTAYLQSFSPNGMPHSAFIASVFSGLTASSGGQLNMCSPAPAPASPISPVLGQPQSLQSVQLPTTGQPNLNITDDGPSLSVLPNVDTVSPTPTAPNAGSVDCWSFDERTGLWVQNPNCPGSPAPTTGQPNLNITDDGPSLSVLPNVDTVSPTPTAPNAGSVDCWSFDERTGLWVQNPNCPGSPAPIPDGTQTVQPAALVMEEVIDELQSDPAENIEGIVEEAIRETVEEAIEVCFFEEECEF</sequence>
<evidence type="ECO:0000313" key="2">
    <source>
        <dbReference type="Proteomes" id="UP000001964"/>
    </source>
</evidence>
<dbReference type="HOGENOM" id="CLU_297153_0_0_5"/>
<name>Q0AQH6_MARMM</name>
<dbReference type="EMBL" id="CP000449">
    <property type="protein sequence ID" value="ABI65461.1"/>
    <property type="molecule type" value="Genomic_DNA"/>
</dbReference>
<organism evidence="1 2">
    <name type="scientific">Maricaulis maris (strain MCS10)</name>
    <name type="common">Caulobacter maris</name>
    <dbReference type="NCBI Taxonomy" id="394221"/>
    <lineage>
        <taxon>Bacteria</taxon>
        <taxon>Pseudomonadati</taxon>
        <taxon>Pseudomonadota</taxon>
        <taxon>Alphaproteobacteria</taxon>
        <taxon>Maricaulales</taxon>
        <taxon>Maricaulaceae</taxon>
        <taxon>Maricaulis</taxon>
    </lineage>
</organism>
<reference evidence="1 2" key="1">
    <citation type="submission" date="2006-08" db="EMBL/GenBank/DDBJ databases">
        <title>Complete sequence of Maricaulis maris MCS10.</title>
        <authorList>
            <consortium name="US DOE Joint Genome Institute"/>
            <person name="Copeland A."/>
            <person name="Lucas S."/>
            <person name="Lapidus A."/>
            <person name="Barry K."/>
            <person name="Detter J.C."/>
            <person name="Glavina del Rio T."/>
            <person name="Hammon N."/>
            <person name="Israni S."/>
            <person name="Dalin E."/>
            <person name="Tice H."/>
            <person name="Pitluck S."/>
            <person name="Saunders E."/>
            <person name="Brettin T."/>
            <person name="Bruce D."/>
            <person name="Han C."/>
            <person name="Tapia R."/>
            <person name="Gilna P."/>
            <person name="Schmutz J."/>
            <person name="Larimer F."/>
            <person name="Land M."/>
            <person name="Hauser L."/>
            <person name="Kyrpides N."/>
            <person name="Mikhailova N."/>
            <person name="Viollier P."/>
            <person name="Stephens C."/>
            <person name="Richardson P."/>
        </authorList>
    </citation>
    <scope>NUCLEOTIDE SEQUENCE [LARGE SCALE GENOMIC DNA]</scope>
    <source>
        <strain evidence="1 2">MCS10</strain>
    </source>
</reference>
<accession>Q0AQH6</accession>
<evidence type="ECO:0000313" key="1">
    <source>
        <dbReference type="EMBL" id="ABI65461.1"/>
    </source>
</evidence>
<keyword evidence="2" id="KW-1185">Reference proteome</keyword>
<protein>
    <submittedName>
        <fullName evidence="1">Uncharacterized protein</fullName>
    </submittedName>
</protein>
<gene>
    <name evidence="1" type="ordered locus">Mmar10_1168</name>
</gene>
<dbReference type="Proteomes" id="UP000001964">
    <property type="component" value="Chromosome"/>
</dbReference>
<dbReference type="KEGG" id="mmr:Mmar10_1168"/>
<proteinExistence type="predicted"/>